<dbReference type="OrthoDB" id="185175at2759"/>
<protein>
    <submittedName>
        <fullName evidence="2">Uncharacterized protein</fullName>
    </submittedName>
</protein>
<comment type="caution">
    <text evidence="2">The sequence shown here is derived from an EMBL/GenBank/DDBJ whole genome shotgun (WGS) entry which is preliminary data.</text>
</comment>
<dbReference type="PANTHER" id="PTHR15904:SF17">
    <property type="entry name" value="RHO-GAP DOMAIN-CONTAINING PROTEIN"/>
    <property type="match status" value="1"/>
</dbReference>
<sequence>MSMINESNSSLMSSISTNNFLRDCIDLAIDGFLFRGITPADHYHRFSRSFPKAFTLLSSYPNPSGASMIMTPKQSHHHTTTTTTSTSSSSVKQASIHHSRTNNIPPLDLSSLNSNILLEQQPVSTIMSTNTPGITIKTKKTVYSPKDSISSSSTTDRRVNSARRPGVSTTTTTTTTTTTKTPLVVSNTPNTPLSSNEHSPSVHSFNPKRPVTAPSPSSDIWNSPQQQISPLEFEARDIQERMSKHRVRHGRPNDLSHMTPKQIYDEKCDMQQELLRFENKYSKPTTSEQKRIMKPLYDYYRQLKRLVEKQQQT</sequence>
<accession>A0A814FX63</accession>
<organism evidence="2 3">
    <name type="scientific">Adineta ricciae</name>
    <name type="common">Rotifer</name>
    <dbReference type="NCBI Taxonomy" id="249248"/>
    <lineage>
        <taxon>Eukaryota</taxon>
        <taxon>Metazoa</taxon>
        <taxon>Spiralia</taxon>
        <taxon>Gnathifera</taxon>
        <taxon>Rotifera</taxon>
        <taxon>Eurotatoria</taxon>
        <taxon>Bdelloidea</taxon>
        <taxon>Adinetida</taxon>
        <taxon>Adinetidae</taxon>
        <taxon>Adineta</taxon>
    </lineage>
</organism>
<dbReference type="EMBL" id="CAJNOJ010000057">
    <property type="protein sequence ID" value="CAF0987014.1"/>
    <property type="molecule type" value="Genomic_DNA"/>
</dbReference>
<evidence type="ECO:0000313" key="3">
    <source>
        <dbReference type="Proteomes" id="UP000663852"/>
    </source>
</evidence>
<feature type="compositionally biased region" description="Low complexity" evidence="1">
    <location>
        <begin position="169"/>
        <end position="181"/>
    </location>
</feature>
<dbReference type="InterPro" id="IPR039102">
    <property type="entry name" value="FAM13"/>
</dbReference>
<feature type="compositionally biased region" description="Polar residues" evidence="1">
    <location>
        <begin position="214"/>
        <end position="224"/>
    </location>
</feature>
<feature type="compositionally biased region" description="Low complexity" evidence="1">
    <location>
        <begin position="80"/>
        <end position="90"/>
    </location>
</feature>
<dbReference type="PANTHER" id="PTHR15904">
    <property type="entry name" value="FAM13"/>
    <property type="match status" value="1"/>
</dbReference>
<proteinExistence type="predicted"/>
<feature type="region of interest" description="Disordered" evidence="1">
    <location>
        <begin position="69"/>
        <end position="107"/>
    </location>
</feature>
<feature type="region of interest" description="Disordered" evidence="1">
    <location>
        <begin position="144"/>
        <end position="224"/>
    </location>
</feature>
<name>A0A814FX63_ADIRI</name>
<dbReference type="Proteomes" id="UP000663852">
    <property type="component" value="Unassembled WGS sequence"/>
</dbReference>
<gene>
    <name evidence="2" type="ORF">EDS130_LOCUS14187</name>
</gene>
<evidence type="ECO:0000256" key="1">
    <source>
        <dbReference type="SAM" id="MobiDB-lite"/>
    </source>
</evidence>
<dbReference type="AlphaFoldDB" id="A0A814FX63"/>
<reference evidence="2" key="1">
    <citation type="submission" date="2021-02" db="EMBL/GenBank/DDBJ databases">
        <authorList>
            <person name="Nowell W R."/>
        </authorList>
    </citation>
    <scope>NUCLEOTIDE SEQUENCE</scope>
</reference>
<feature type="compositionally biased region" description="Polar residues" evidence="1">
    <location>
        <begin position="184"/>
        <end position="204"/>
    </location>
</feature>
<evidence type="ECO:0000313" key="2">
    <source>
        <dbReference type="EMBL" id="CAF0987014.1"/>
    </source>
</evidence>